<organism evidence="1 2">
    <name type="scientific">Paraburkholderia humisilvae</name>
    <dbReference type="NCBI Taxonomy" id="627669"/>
    <lineage>
        <taxon>Bacteria</taxon>
        <taxon>Pseudomonadati</taxon>
        <taxon>Pseudomonadota</taxon>
        <taxon>Betaproteobacteria</taxon>
        <taxon>Burkholderiales</taxon>
        <taxon>Burkholderiaceae</taxon>
        <taxon>Paraburkholderia</taxon>
    </lineage>
</organism>
<evidence type="ECO:0000313" key="1">
    <source>
        <dbReference type="EMBL" id="CAB3754311.1"/>
    </source>
</evidence>
<dbReference type="RefSeq" id="WP_175226587.1">
    <property type="nucleotide sequence ID" value="NZ_CADIKH010000009.1"/>
</dbReference>
<evidence type="ECO:0000313" key="2">
    <source>
        <dbReference type="Proteomes" id="UP000494363"/>
    </source>
</evidence>
<sequence length="77" mass="8875">MVDTHYVVGRILEGTGGAFSVFHAMYDPTTDSWMTRATGVSRKRGSDDLWLLIEEYEDAYRAAAGRMRNRTKYRPNR</sequence>
<name>A0A6J5DM78_9BURK</name>
<gene>
    <name evidence="1" type="ORF">LMG29542_02311</name>
</gene>
<keyword evidence="2" id="KW-1185">Reference proteome</keyword>
<dbReference type="Proteomes" id="UP000494363">
    <property type="component" value="Unassembled WGS sequence"/>
</dbReference>
<protein>
    <submittedName>
        <fullName evidence="1">Uncharacterized protein</fullName>
    </submittedName>
</protein>
<dbReference type="AlphaFoldDB" id="A0A6J5DM78"/>
<accession>A0A6J5DM78</accession>
<proteinExistence type="predicted"/>
<dbReference type="EMBL" id="CADIKH010000009">
    <property type="protein sequence ID" value="CAB3754311.1"/>
    <property type="molecule type" value="Genomic_DNA"/>
</dbReference>
<reference evidence="1 2" key="1">
    <citation type="submission" date="2020-04" db="EMBL/GenBank/DDBJ databases">
        <authorList>
            <person name="De Canck E."/>
        </authorList>
    </citation>
    <scope>NUCLEOTIDE SEQUENCE [LARGE SCALE GENOMIC DNA]</scope>
    <source>
        <strain evidence="1 2">LMG 29542</strain>
    </source>
</reference>